<feature type="region of interest" description="Disordered" evidence="1">
    <location>
        <begin position="1"/>
        <end position="89"/>
    </location>
</feature>
<dbReference type="PANTHER" id="PTHR37260">
    <property type="entry name" value="PHOSPHORELAY PROTEIN"/>
    <property type="match status" value="1"/>
</dbReference>
<feature type="region of interest" description="Disordered" evidence="1">
    <location>
        <begin position="365"/>
        <end position="391"/>
    </location>
</feature>
<feature type="compositionally biased region" description="Polar residues" evidence="1">
    <location>
        <begin position="380"/>
        <end position="391"/>
    </location>
</feature>
<reference evidence="2" key="1">
    <citation type="journal article" date="2023" name="Plant J.">
        <title>The genome of the king protea, Protea cynaroides.</title>
        <authorList>
            <person name="Chang J."/>
            <person name="Duong T.A."/>
            <person name="Schoeman C."/>
            <person name="Ma X."/>
            <person name="Roodt D."/>
            <person name="Barker N."/>
            <person name="Li Z."/>
            <person name="Van de Peer Y."/>
            <person name="Mizrachi E."/>
        </authorList>
    </citation>
    <scope>NUCLEOTIDE SEQUENCE</scope>
    <source>
        <tissue evidence="2">Young leaves</tissue>
    </source>
</reference>
<dbReference type="InterPro" id="IPR053342">
    <property type="entry name" value="Exosome_cofactor/PTGS_suppr"/>
</dbReference>
<protein>
    <submittedName>
        <fullName evidence="2">Uncharacterized protein</fullName>
    </submittedName>
</protein>
<dbReference type="Proteomes" id="UP001141806">
    <property type="component" value="Unassembled WGS sequence"/>
</dbReference>
<dbReference type="OrthoDB" id="685075at2759"/>
<sequence length="403" mass="43654">MDTKALAKSKRAHSQHHSKTKRSHPNQTSNAPLVSATTSTGNEKKPSGKQTREKTPQFHGSTTALPSNRDRYDEEFDSGAEDLSLGTTCGASDVVAPKSEGADYSYLISMAQSQLQSQANPNLDGFALFDDSLPDLNQGVSSMLSVRANRIMSRIGDDFIVGENATTSYDNSEGSKESNRQECDHFETTCESEVAEHISDILYHERGDKDMVVDYKNDAPSATSSSEHPGRPMVNHEEALLVNPVKIDSRRSEQTDTTEVAGSIAWPNLTSTTDSDKNSSRFEAAAAEAELDLLLDSFVESKFLDSSDLKEINSFEVVGRESSTPSPGLTPIQAQVASKSVAGTVIPDDAIDDLLWGVSNMKTQDNMPKHQDNAVLPDMPSTTRGSGSNSNVLSDIDSWLDTI</sequence>
<feature type="compositionally biased region" description="Basic residues" evidence="1">
    <location>
        <begin position="7"/>
        <end position="24"/>
    </location>
</feature>
<evidence type="ECO:0000313" key="2">
    <source>
        <dbReference type="EMBL" id="KAJ4975538.1"/>
    </source>
</evidence>
<comment type="caution">
    <text evidence="2">The sequence shown here is derived from an EMBL/GenBank/DDBJ whole genome shotgun (WGS) entry which is preliminary data.</text>
</comment>
<dbReference type="PANTHER" id="PTHR37260:SF2">
    <property type="entry name" value="PROTEIN ECERIFERUM 16"/>
    <property type="match status" value="1"/>
</dbReference>
<evidence type="ECO:0000256" key="1">
    <source>
        <dbReference type="SAM" id="MobiDB-lite"/>
    </source>
</evidence>
<accession>A0A9Q0QXD7</accession>
<keyword evidence="3" id="KW-1185">Reference proteome</keyword>
<feature type="compositionally biased region" description="Basic and acidic residues" evidence="1">
    <location>
        <begin position="42"/>
        <end position="56"/>
    </location>
</feature>
<gene>
    <name evidence="2" type="ORF">NE237_000644</name>
</gene>
<proteinExistence type="predicted"/>
<organism evidence="2 3">
    <name type="scientific">Protea cynaroides</name>
    <dbReference type="NCBI Taxonomy" id="273540"/>
    <lineage>
        <taxon>Eukaryota</taxon>
        <taxon>Viridiplantae</taxon>
        <taxon>Streptophyta</taxon>
        <taxon>Embryophyta</taxon>
        <taxon>Tracheophyta</taxon>
        <taxon>Spermatophyta</taxon>
        <taxon>Magnoliopsida</taxon>
        <taxon>Proteales</taxon>
        <taxon>Proteaceae</taxon>
        <taxon>Protea</taxon>
    </lineage>
</organism>
<name>A0A9Q0QXD7_9MAGN</name>
<dbReference type="EMBL" id="JAMYWD010000003">
    <property type="protein sequence ID" value="KAJ4975538.1"/>
    <property type="molecule type" value="Genomic_DNA"/>
</dbReference>
<dbReference type="AlphaFoldDB" id="A0A9Q0QXD7"/>
<evidence type="ECO:0000313" key="3">
    <source>
        <dbReference type="Proteomes" id="UP001141806"/>
    </source>
</evidence>
<feature type="compositionally biased region" description="Polar residues" evidence="1">
    <location>
        <begin position="25"/>
        <end position="41"/>
    </location>
</feature>